<sequence>MAEQFHYPADLLELLINTIPKLVKSKQSVILFFQGAGVTEEDLAAVSATVKTTPDSIKKYEIVRTVLTRLNQRGDSGLGPRRGVIRRVVEFEDFESCWPDDRLEARGLVASVREAVNKKDAFTRMQQEREAERDQAQATHRAAQLEAARKRNEVEDIKNRLFALFGMDDQPQERGRRLEGVLNDLFRAYGIHVRENFVRRAPDNAIVLEQIDGVIELSGAIHLVEMKWLKDPVGVGDFGPHLVRVMNRANVSGVFISNSRYTQAVISQCAEFLNHRTNFLCTLEEIVSLLQNQGDLIELLKKKSQAAMIDKKPFLEILS</sequence>
<dbReference type="EMBL" id="MKZO01000079">
    <property type="protein sequence ID" value="OLS58804.1"/>
    <property type="molecule type" value="Genomic_DNA"/>
</dbReference>
<evidence type="ECO:0000313" key="3">
    <source>
        <dbReference type="Proteomes" id="UP000186736"/>
    </source>
</evidence>
<name>A0A1Q9QUH3_PSEPU</name>
<proteinExistence type="predicted"/>
<reference evidence="2 3" key="1">
    <citation type="submission" date="2016-10" db="EMBL/GenBank/DDBJ databases">
        <title>Genome Sequence of Pseudomonas putida GM4FR.</title>
        <authorList>
            <person name="Poehlein A."/>
            <person name="Wemheuer F."/>
            <person name="Hollensteiner J."/>
            <person name="Wemheuer B."/>
        </authorList>
    </citation>
    <scope>NUCLEOTIDE SEQUENCE [LARGE SCALE GENOMIC DNA]</scope>
    <source>
        <strain evidence="2 3">GM4FR</strain>
    </source>
</reference>
<evidence type="ECO:0000313" key="2">
    <source>
        <dbReference type="EMBL" id="OLS58804.1"/>
    </source>
</evidence>
<dbReference type="InterPro" id="IPR011335">
    <property type="entry name" value="Restrct_endonuc-II-like"/>
</dbReference>
<gene>
    <name evidence="2" type="ORF">PSEMO_61650</name>
</gene>
<protein>
    <submittedName>
        <fullName evidence="2">Uncharacterized protein</fullName>
    </submittedName>
</protein>
<evidence type="ECO:0000256" key="1">
    <source>
        <dbReference type="SAM" id="Coils"/>
    </source>
</evidence>
<feature type="coiled-coil region" evidence="1">
    <location>
        <begin position="128"/>
        <end position="160"/>
    </location>
</feature>
<dbReference type="Proteomes" id="UP000186736">
    <property type="component" value="Unassembled WGS sequence"/>
</dbReference>
<comment type="caution">
    <text evidence="2">The sequence shown here is derived from an EMBL/GenBank/DDBJ whole genome shotgun (WGS) entry which is preliminary data.</text>
</comment>
<dbReference type="OrthoDB" id="5197274at2"/>
<dbReference type="RefSeq" id="WP_075806732.1">
    <property type="nucleotide sequence ID" value="NZ_MKZO01000079.1"/>
</dbReference>
<dbReference type="AlphaFoldDB" id="A0A1Q9QUH3"/>
<dbReference type="SUPFAM" id="SSF52980">
    <property type="entry name" value="Restriction endonuclease-like"/>
    <property type="match status" value="1"/>
</dbReference>
<accession>A0A1Q9QUH3</accession>
<keyword evidence="1" id="KW-0175">Coiled coil</keyword>
<organism evidence="2 3">
    <name type="scientific">Pseudomonas putida</name>
    <name type="common">Arthrobacter siderocapsulatus</name>
    <dbReference type="NCBI Taxonomy" id="303"/>
    <lineage>
        <taxon>Bacteria</taxon>
        <taxon>Pseudomonadati</taxon>
        <taxon>Pseudomonadota</taxon>
        <taxon>Gammaproteobacteria</taxon>
        <taxon>Pseudomonadales</taxon>
        <taxon>Pseudomonadaceae</taxon>
        <taxon>Pseudomonas</taxon>
    </lineage>
</organism>